<keyword evidence="4" id="KW-1185">Reference proteome</keyword>
<dbReference type="SUPFAM" id="SSF47986">
    <property type="entry name" value="DEATH domain"/>
    <property type="match status" value="1"/>
</dbReference>
<dbReference type="OrthoDB" id="10058437at2759"/>
<dbReference type="CDD" id="cd08321">
    <property type="entry name" value="Pyrin_ASC-like"/>
    <property type="match status" value="1"/>
</dbReference>
<sequence>MASVKDLLKNSLNDLGDDELKAFKWELENGYEGIKKSDVENADRLDTVDKMVACFGAEEAVKNTVDILKNIKRNDLAEQLENKHKQDQAEDSIEDPTVGARSKPIEGK</sequence>
<evidence type="ECO:0000256" key="1">
    <source>
        <dbReference type="SAM" id="MobiDB-lite"/>
    </source>
</evidence>
<feature type="domain" description="Pyrin" evidence="2">
    <location>
        <begin position="1"/>
        <end position="86"/>
    </location>
</feature>
<reference evidence="3 4" key="1">
    <citation type="submission" date="2018-10" db="EMBL/GenBank/DDBJ databases">
        <title>Genome assembly for a Yunnan-Guizhou Plateau 3E fish, Anabarilius grahami (Regan), and its evolutionary and genetic applications.</title>
        <authorList>
            <person name="Jiang W."/>
        </authorList>
    </citation>
    <scope>NUCLEOTIDE SEQUENCE [LARGE SCALE GENOMIC DNA]</scope>
    <source>
        <strain evidence="3">AG-KIZ</strain>
        <tissue evidence="3">Muscle</tissue>
    </source>
</reference>
<dbReference type="AlphaFoldDB" id="A0A3N0Z676"/>
<evidence type="ECO:0000259" key="2">
    <source>
        <dbReference type="PROSITE" id="PS50824"/>
    </source>
</evidence>
<dbReference type="Proteomes" id="UP000281406">
    <property type="component" value="Unassembled WGS sequence"/>
</dbReference>
<dbReference type="SMART" id="SM01289">
    <property type="entry name" value="PYRIN"/>
    <property type="match status" value="1"/>
</dbReference>
<proteinExistence type="predicted"/>
<dbReference type="InterPro" id="IPR011029">
    <property type="entry name" value="DEATH-like_dom_sf"/>
</dbReference>
<organism evidence="3 4">
    <name type="scientific">Anabarilius grahami</name>
    <name type="common">Kanglang fish</name>
    <name type="synonym">Barilius grahami</name>
    <dbReference type="NCBI Taxonomy" id="495550"/>
    <lineage>
        <taxon>Eukaryota</taxon>
        <taxon>Metazoa</taxon>
        <taxon>Chordata</taxon>
        <taxon>Craniata</taxon>
        <taxon>Vertebrata</taxon>
        <taxon>Euteleostomi</taxon>
        <taxon>Actinopterygii</taxon>
        <taxon>Neopterygii</taxon>
        <taxon>Teleostei</taxon>
        <taxon>Ostariophysi</taxon>
        <taxon>Cypriniformes</taxon>
        <taxon>Xenocyprididae</taxon>
        <taxon>Xenocypridinae</taxon>
        <taxon>Xenocypridinae incertae sedis</taxon>
        <taxon>Anabarilius</taxon>
    </lineage>
</organism>
<comment type="caution">
    <text evidence="3">The sequence shown here is derived from an EMBL/GenBank/DDBJ whole genome shotgun (WGS) entry which is preliminary data.</text>
</comment>
<dbReference type="PROSITE" id="PS50824">
    <property type="entry name" value="DAPIN"/>
    <property type="match status" value="1"/>
</dbReference>
<dbReference type="InterPro" id="IPR004020">
    <property type="entry name" value="DAPIN"/>
</dbReference>
<dbReference type="Gene3D" id="1.10.533.10">
    <property type="entry name" value="Death Domain, Fas"/>
    <property type="match status" value="1"/>
</dbReference>
<protein>
    <submittedName>
        <fullName evidence="3">Apoptosis-associated speck-like protein containing a CARD</fullName>
    </submittedName>
</protein>
<dbReference type="Pfam" id="PF02758">
    <property type="entry name" value="PYRIN"/>
    <property type="match status" value="1"/>
</dbReference>
<name>A0A3N0Z676_ANAGA</name>
<accession>A0A3N0Z676</accession>
<dbReference type="EMBL" id="RJVU01007395">
    <property type="protein sequence ID" value="ROL53946.1"/>
    <property type="molecule type" value="Genomic_DNA"/>
</dbReference>
<gene>
    <name evidence="3" type="ORF">DPX16_0892</name>
</gene>
<feature type="region of interest" description="Disordered" evidence="1">
    <location>
        <begin position="80"/>
        <end position="108"/>
    </location>
</feature>
<evidence type="ECO:0000313" key="4">
    <source>
        <dbReference type="Proteomes" id="UP000281406"/>
    </source>
</evidence>
<evidence type="ECO:0000313" key="3">
    <source>
        <dbReference type="EMBL" id="ROL53946.1"/>
    </source>
</evidence>